<dbReference type="EC" id="5.2.1.8" evidence="3 12"/>
<dbReference type="RefSeq" id="WP_061263562.1">
    <property type="nucleotide sequence ID" value="NZ_BCSZ01000023.1"/>
</dbReference>
<reference evidence="17 18" key="1">
    <citation type="journal article" date="2016" name="Genome Announc.">
        <title>Draft Genome Sequences of Five Rapidly Growing Mycobacterium Species, M. thermoresistibile, M. fortuitum subsp. acetamidolyticum, M. canariasense, M. brisbanense, and M. novocastrense.</title>
        <authorList>
            <person name="Katahira K."/>
            <person name="Ogura Y."/>
            <person name="Gotoh Y."/>
            <person name="Hayashi T."/>
        </authorList>
    </citation>
    <scope>NUCLEOTIDE SEQUENCE [LARGE SCALE GENOMIC DNA]</scope>
    <source>
        <strain evidence="17 18">JCM6368</strain>
    </source>
</reference>
<evidence type="ECO:0000313" key="18">
    <source>
        <dbReference type="Proteomes" id="UP000069705"/>
    </source>
</evidence>
<evidence type="ECO:0000256" key="3">
    <source>
        <dbReference type="ARBA" id="ARBA00013194"/>
    </source>
</evidence>
<dbReference type="GO" id="GO:0043335">
    <property type="term" value="P:protein unfolding"/>
    <property type="evidence" value="ECO:0007669"/>
    <property type="project" value="TreeGrafter"/>
</dbReference>
<keyword evidence="7 12" id="KW-0697">Rotamase</keyword>
<gene>
    <name evidence="12" type="primary">tig</name>
    <name evidence="17" type="ORF">RMCFA_2525</name>
</gene>
<feature type="region of interest" description="Disordered" evidence="15">
    <location>
        <begin position="438"/>
        <end position="462"/>
    </location>
</feature>
<dbReference type="AlphaFoldDB" id="A0A100WPX0"/>
<comment type="function">
    <text evidence="12">Involved in protein export. Acts as a chaperone by maintaining the newly synthesized protein in an open conformation. Functions as a peptidyl-prolyl cis-trans isomerase.</text>
</comment>
<dbReference type="PANTHER" id="PTHR30560">
    <property type="entry name" value="TRIGGER FACTOR CHAPERONE AND PEPTIDYL-PROLYL CIS/TRANS ISOMERASE"/>
    <property type="match status" value="1"/>
</dbReference>
<dbReference type="Gene3D" id="1.10.3120.10">
    <property type="entry name" value="Trigger factor, C-terminal domain"/>
    <property type="match status" value="1"/>
</dbReference>
<dbReference type="Gene3D" id="3.30.70.1050">
    <property type="entry name" value="Trigger factor ribosome-binding domain"/>
    <property type="match status" value="1"/>
</dbReference>
<comment type="domain">
    <text evidence="12">Consists of 3 domains; the N-terminus binds the ribosome, the middle domain has PPIase activity, while the C-terminus has intrinsic chaperone activity on its own.</text>
</comment>
<evidence type="ECO:0000256" key="9">
    <source>
        <dbReference type="ARBA" id="ARBA00023235"/>
    </source>
</evidence>
<keyword evidence="6 12" id="KW-0132">Cell division</keyword>
<dbReference type="EMBL" id="BCSZ01000023">
    <property type="protein sequence ID" value="GAT02413.1"/>
    <property type="molecule type" value="Genomic_DNA"/>
</dbReference>
<evidence type="ECO:0000256" key="15">
    <source>
        <dbReference type="SAM" id="MobiDB-lite"/>
    </source>
</evidence>
<dbReference type="PROSITE" id="PS50059">
    <property type="entry name" value="FKBP_PPIASE"/>
    <property type="match status" value="1"/>
</dbReference>
<comment type="similarity">
    <text evidence="2 12 14">Belongs to the FKBP-type PPIase family. Tig subfamily.</text>
</comment>
<evidence type="ECO:0000256" key="13">
    <source>
        <dbReference type="PROSITE-ProRule" id="PRU00277"/>
    </source>
</evidence>
<keyword evidence="5 12" id="KW-0963">Cytoplasm</keyword>
<evidence type="ECO:0000256" key="8">
    <source>
        <dbReference type="ARBA" id="ARBA00023186"/>
    </source>
</evidence>
<evidence type="ECO:0000256" key="1">
    <source>
        <dbReference type="ARBA" id="ARBA00000971"/>
    </source>
</evidence>
<dbReference type="PIRSF" id="PIRSF003095">
    <property type="entry name" value="Trigger_factor"/>
    <property type="match status" value="1"/>
</dbReference>
<evidence type="ECO:0000256" key="6">
    <source>
        <dbReference type="ARBA" id="ARBA00022618"/>
    </source>
</evidence>
<dbReference type="Proteomes" id="UP000069705">
    <property type="component" value="Unassembled WGS sequence"/>
</dbReference>
<dbReference type="NCBIfam" id="TIGR00115">
    <property type="entry name" value="tig"/>
    <property type="match status" value="1"/>
</dbReference>
<dbReference type="Pfam" id="PF05698">
    <property type="entry name" value="Trigger_C"/>
    <property type="match status" value="1"/>
</dbReference>
<dbReference type="SUPFAM" id="SSF54534">
    <property type="entry name" value="FKBP-like"/>
    <property type="match status" value="1"/>
</dbReference>
<dbReference type="GO" id="GO:0043022">
    <property type="term" value="F:ribosome binding"/>
    <property type="evidence" value="ECO:0007669"/>
    <property type="project" value="TreeGrafter"/>
</dbReference>
<dbReference type="Gene3D" id="3.10.50.40">
    <property type="match status" value="1"/>
</dbReference>
<evidence type="ECO:0000259" key="16">
    <source>
        <dbReference type="PROSITE" id="PS50059"/>
    </source>
</evidence>
<dbReference type="Pfam" id="PF00254">
    <property type="entry name" value="FKBP_C"/>
    <property type="match status" value="1"/>
</dbReference>
<reference evidence="18" key="2">
    <citation type="submission" date="2016-02" db="EMBL/GenBank/DDBJ databases">
        <title>Draft genome sequence of five rapidly growing Mycobacterium species.</title>
        <authorList>
            <person name="Katahira K."/>
            <person name="Gotou Y."/>
            <person name="Iida K."/>
            <person name="Ogura Y."/>
            <person name="Hayashi T."/>
        </authorList>
    </citation>
    <scope>NUCLEOTIDE SEQUENCE [LARGE SCALE GENOMIC DNA]</scope>
    <source>
        <strain evidence="18">JCM6368</strain>
    </source>
</reference>
<name>A0A100WPX0_MYCFO</name>
<dbReference type="Pfam" id="PF05697">
    <property type="entry name" value="Trigger_N"/>
    <property type="match status" value="1"/>
</dbReference>
<sequence>MKSTVEQLSPTRVRINVEVPFTELEPDFDRAFKALAQQVRLPGFRPGKAPRKLLEARVGRGAVLEQVVNDALPSRYSEAVTASDVKPLGQPEIEVTKLEDGQELAFTAEVDVRPEITLPEFDALKITVDPIQIDDAEVDAELQSLRARFGTLTGVERAAQEGDFVSIDLSATVDGTEVPEAATEGLSHEVGSGQLIEGLDDAITGLKAGESKVFTTKLAAGEYAGKDAEVTVTVKSVKERELPEADDDFAQLASEFDTIDELKASLTEQVKRVKSVQQAEQIRDKAIEALLEQTEVPLPEKIVQAQIDDTLHNAIHGLDHDEDKFAEQLTEQGSSREEFDADNKSNAEKAVKTQLLMDAVADKLDIQVGQNDLTERLVLMSRQYGIEPQQLIQILQQNNQLPAMFADVRRGLTIAAVVHAATVTDTDGNVIDTTEFFGPAQAEGAEDEAADESAEKGTDAAE</sequence>
<dbReference type="InterPro" id="IPR008880">
    <property type="entry name" value="Trigger_fac_C"/>
</dbReference>
<protein>
    <recommendedName>
        <fullName evidence="4 12">Trigger factor</fullName>
        <shortName evidence="12">TF</shortName>
        <ecNumber evidence="3 12">5.2.1.8</ecNumber>
    </recommendedName>
    <alternativeName>
        <fullName evidence="11 12">PPIase</fullName>
    </alternativeName>
</protein>
<accession>A0A100WPX0</accession>
<feature type="compositionally biased region" description="Basic and acidic residues" evidence="15">
    <location>
        <begin position="453"/>
        <end position="462"/>
    </location>
</feature>
<dbReference type="InterPro" id="IPR005215">
    <property type="entry name" value="Trig_fac"/>
</dbReference>
<dbReference type="InterPro" id="IPR036611">
    <property type="entry name" value="Trigger_fac_ribosome-bd_sf"/>
</dbReference>
<dbReference type="GO" id="GO:0003755">
    <property type="term" value="F:peptidyl-prolyl cis-trans isomerase activity"/>
    <property type="evidence" value="ECO:0007669"/>
    <property type="project" value="UniProtKB-UniRule"/>
</dbReference>
<keyword evidence="9 12" id="KW-0413">Isomerase</keyword>
<evidence type="ECO:0000313" key="17">
    <source>
        <dbReference type="EMBL" id="GAT02413.1"/>
    </source>
</evidence>
<comment type="caution">
    <text evidence="17">The sequence shown here is derived from an EMBL/GenBank/DDBJ whole genome shotgun (WGS) entry which is preliminary data.</text>
</comment>
<evidence type="ECO:0000256" key="12">
    <source>
        <dbReference type="HAMAP-Rule" id="MF_00303"/>
    </source>
</evidence>
<comment type="subcellular location">
    <subcellularLocation>
        <location evidence="12">Cytoplasm</location>
    </subcellularLocation>
    <text evidence="12">About half TF is bound to the ribosome near the polypeptide exit tunnel while the other half is free in the cytoplasm.</text>
</comment>
<evidence type="ECO:0000256" key="11">
    <source>
        <dbReference type="ARBA" id="ARBA00029986"/>
    </source>
</evidence>
<keyword evidence="10 12" id="KW-0131">Cell cycle</keyword>
<dbReference type="HAMAP" id="MF_00303">
    <property type="entry name" value="Trigger_factor_Tig"/>
    <property type="match status" value="1"/>
</dbReference>
<evidence type="ECO:0000256" key="10">
    <source>
        <dbReference type="ARBA" id="ARBA00023306"/>
    </source>
</evidence>
<dbReference type="GO" id="GO:0051083">
    <property type="term" value="P:'de novo' cotranslational protein folding"/>
    <property type="evidence" value="ECO:0007669"/>
    <property type="project" value="TreeGrafter"/>
</dbReference>
<dbReference type="InterPro" id="IPR027304">
    <property type="entry name" value="Trigger_fact/SurA_dom_sf"/>
</dbReference>
<evidence type="ECO:0000256" key="7">
    <source>
        <dbReference type="ARBA" id="ARBA00023110"/>
    </source>
</evidence>
<dbReference type="InterPro" id="IPR008881">
    <property type="entry name" value="Trigger_fac_ribosome-bd_bac"/>
</dbReference>
<evidence type="ECO:0000256" key="14">
    <source>
        <dbReference type="RuleBase" id="RU003914"/>
    </source>
</evidence>
<dbReference type="InterPro" id="IPR046357">
    <property type="entry name" value="PPIase_dom_sf"/>
</dbReference>
<evidence type="ECO:0000256" key="4">
    <source>
        <dbReference type="ARBA" id="ARBA00016902"/>
    </source>
</evidence>
<proteinExistence type="inferred from homology"/>
<feature type="domain" description="PPIase FKBP-type" evidence="16">
    <location>
        <begin position="162"/>
        <end position="210"/>
    </location>
</feature>
<keyword evidence="8 12" id="KW-0143">Chaperone</keyword>
<dbReference type="GO" id="GO:0051301">
    <property type="term" value="P:cell division"/>
    <property type="evidence" value="ECO:0007669"/>
    <property type="project" value="UniProtKB-KW"/>
</dbReference>
<dbReference type="GO" id="GO:0044183">
    <property type="term" value="F:protein folding chaperone"/>
    <property type="evidence" value="ECO:0007669"/>
    <property type="project" value="TreeGrafter"/>
</dbReference>
<evidence type="ECO:0000256" key="2">
    <source>
        <dbReference type="ARBA" id="ARBA00005464"/>
    </source>
</evidence>
<dbReference type="GO" id="GO:0015031">
    <property type="term" value="P:protein transport"/>
    <property type="evidence" value="ECO:0007669"/>
    <property type="project" value="UniProtKB-UniRule"/>
</dbReference>
<dbReference type="InterPro" id="IPR001179">
    <property type="entry name" value="PPIase_FKBP_dom"/>
</dbReference>
<dbReference type="InterPro" id="IPR037041">
    <property type="entry name" value="Trigger_fac_C_sf"/>
</dbReference>
<dbReference type="PANTHER" id="PTHR30560:SF3">
    <property type="entry name" value="TRIGGER FACTOR-LIKE PROTEIN TIG, CHLOROPLASTIC"/>
    <property type="match status" value="1"/>
</dbReference>
<dbReference type="FunFam" id="3.10.50.40:FF:000019">
    <property type="entry name" value="Trigger factor"/>
    <property type="match status" value="1"/>
</dbReference>
<evidence type="ECO:0000256" key="5">
    <source>
        <dbReference type="ARBA" id="ARBA00022490"/>
    </source>
</evidence>
<dbReference type="SUPFAM" id="SSF109998">
    <property type="entry name" value="Triger factor/SurA peptide-binding domain-like"/>
    <property type="match status" value="1"/>
</dbReference>
<dbReference type="SUPFAM" id="SSF102735">
    <property type="entry name" value="Trigger factor ribosome-binding domain"/>
    <property type="match status" value="1"/>
</dbReference>
<comment type="catalytic activity">
    <reaction evidence="1 12 13">
        <text>[protein]-peptidylproline (omega=180) = [protein]-peptidylproline (omega=0)</text>
        <dbReference type="Rhea" id="RHEA:16237"/>
        <dbReference type="Rhea" id="RHEA-COMP:10747"/>
        <dbReference type="Rhea" id="RHEA-COMP:10748"/>
        <dbReference type="ChEBI" id="CHEBI:83833"/>
        <dbReference type="ChEBI" id="CHEBI:83834"/>
        <dbReference type="EC" id="5.2.1.8"/>
    </reaction>
</comment>
<dbReference type="GO" id="GO:0005737">
    <property type="term" value="C:cytoplasm"/>
    <property type="evidence" value="ECO:0007669"/>
    <property type="project" value="UniProtKB-SubCell"/>
</dbReference>
<organism evidence="17 18">
    <name type="scientific">Mycolicibacterium fortuitum subsp. acetamidolyticum</name>
    <dbReference type="NCBI Taxonomy" id="144550"/>
    <lineage>
        <taxon>Bacteria</taxon>
        <taxon>Bacillati</taxon>
        <taxon>Actinomycetota</taxon>
        <taxon>Actinomycetes</taxon>
        <taxon>Mycobacteriales</taxon>
        <taxon>Mycobacteriaceae</taxon>
        <taxon>Mycolicibacterium</taxon>
    </lineage>
</organism>